<dbReference type="EMBL" id="JACNLL010000054">
    <property type="protein sequence ID" value="MBC8199490.1"/>
    <property type="molecule type" value="Genomic_DNA"/>
</dbReference>
<organism evidence="1 2">
    <name type="scientific">Candidatus Desulfaltia bathyphila</name>
    <dbReference type="NCBI Taxonomy" id="2841697"/>
    <lineage>
        <taxon>Bacteria</taxon>
        <taxon>Pseudomonadati</taxon>
        <taxon>Thermodesulfobacteriota</taxon>
        <taxon>Desulfobacteria</taxon>
        <taxon>Desulfobacterales</taxon>
        <taxon>Desulfobacterales incertae sedis</taxon>
        <taxon>Candidatus Desulfaltia</taxon>
    </lineage>
</organism>
<evidence type="ECO:0000313" key="2">
    <source>
        <dbReference type="Proteomes" id="UP000603545"/>
    </source>
</evidence>
<sequence length="105" mass="11930">MKNARSGIIHAIEFDCQAPLKFYERCFSCPRFKDDCPDLALGVEILRKKKKLVYDGMAHSEDSVNASAFNCLAPLNYFEKTRMKCAHEGRCREEGLLIALLTGRN</sequence>
<comment type="caution">
    <text evidence="1">The sequence shown here is derived from an EMBL/GenBank/DDBJ whole genome shotgun (WGS) entry which is preliminary data.</text>
</comment>
<gene>
    <name evidence="1" type="ORF">H8E80_05525</name>
</gene>
<dbReference type="Proteomes" id="UP000603545">
    <property type="component" value="Unassembled WGS sequence"/>
</dbReference>
<reference evidence="1 2" key="1">
    <citation type="submission" date="2020-08" db="EMBL/GenBank/DDBJ databases">
        <title>Bridging the membrane lipid divide: bacteria of the FCB group superphylum have the potential to synthesize archaeal ether lipids.</title>
        <authorList>
            <person name="Villanueva L."/>
            <person name="Von Meijenfeldt F.A.B."/>
            <person name="Westbye A.B."/>
            <person name="Yadav S."/>
            <person name="Hopmans E.C."/>
            <person name="Dutilh B.E."/>
            <person name="Sinninghe Damste J.S."/>
        </authorList>
    </citation>
    <scope>NUCLEOTIDE SEQUENCE [LARGE SCALE GENOMIC DNA]</scope>
    <source>
        <strain evidence="1">NIOZ-UU82</strain>
    </source>
</reference>
<protein>
    <submittedName>
        <fullName evidence="1">Uncharacterized protein</fullName>
    </submittedName>
</protein>
<accession>A0A8J6N4V2</accession>
<name>A0A8J6N4V2_9BACT</name>
<proteinExistence type="predicted"/>
<evidence type="ECO:0000313" key="1">
    <source>
        <dbReference type="EMBL" id="MBC8199490.1"/>
    </source>
</evidence>
<dbReference type="AlphaFoldDB" id="A0A8J6N4V2"/>